<dbReference type="RefSeq" id="WP_006058778.1">
    <property type="nucleotide sequence ID" value="NZ_CABJCV010000009.1"/>
</dbReference>
<evidence type="ECO:0000313" key="2">
    <source>
        <dbReference type="Proteomes" id="UP000284178"/>
    </source>
</evidence>
<sequence length="61" mass="6558">MVIAILVLLGLGALFGLFYYLNSKTPVPEGCEDLTAECEGCKITSCAHNPVLKQSKGENKE</sequence>
<evidence type="ECO:0008006" key="3">
    <source>
        <dbReference type="Google" id="ProtNLM"/>
    </source>
</evidence>
<dbReference type="EMBL" id="QRUP01000009">
    <property type="protein sequence ID" value="RGR74223.1"/>
    <property type="molecule type" value="Genomic_DNA"/>
</dbReference>
<organism evidence="1 2">
    <name type="scientific">Holdemania filiformis</name>
    <dbReference type="NCBI Taxonomy" id="61171"/>
    <lineage>
        <taxon>Bacteria</taxon>
        <taxon>Bacillati</taxon>
        <taxon>Bacillota</taxon>
        <taxon>Erysipelotrichia</taxon>
        <taxon>Erysipelotrichales</taxon>
        <taxon>Erysipelotrichaceae</taxon>
        <taxon>Holdemania</taxon>
    </lineage>
</organism>
<accession>A0A412G1D6</accession>
<comment type="caution">
    <text evidence="1">The sequence shown here is derived from an EMBL/GenBank/DDBJ whole genome shotgun (WGS) entry which is preliminary data.</text>
</comment>
<reference evidence="1 2" key="1">
    <citation type="submission" date="2018-08" db="EMBL/GenBank/DDBJ databases">
        <title>A genome reference for cultivated species of the human gut microbiota.</title>
        <authorList>
            <person name="Zou Y."/>
            <person name="Xue W."/>
            <person name="Luo G."/>
        </authorList>
    </citation>
    <scope>NUCLEOTIDE SEQUENCE [LARGE SCALE GENOMIC DNA]</scope>
    <source>
        <strain evidence="1 2">AF24-29</strain>
    </source>
</reference>
<name>A0A412G1D6_9FIRM</name>
<dbReference type="AlphaFoldDB" id="A0A412G1D6"/>
<proteinExistence type="predicted"/>
<dbReference type="GeneID" id="83015557"/>
<protein>
    <recommendedName>
        <fullName evidence="3">FeoB-associated Cys-rich membrane protein</fullName>
    </recommendedName>
</protein>
<keyword evidence="2" id="KW-1185">Reference proteome</keyword>
<gene>
    <name evidence="1" type="ORF">DWY25_09100</name>
</gene>
<evidence type="ECO:0000313" key="1">
    <source>
        <dbReference type="EMBL" id="RGR74223.1"/>
    </source>
</evidence>
<dbReference type="Proteomes" id="UP000284178">
    <property type="component" value="Unassembled WGS sequence"/>
</dbReference>